<dbReference type="RefSeq" id="WP_117519969.1">
    <property type="nucleotide sequence ID" value="NZ_AP031484.1"/>
</dbReference>
<accession>A0A3E2TKR3</accession>
<proteinExistence type="predicted"/>
<reference evidence="2 3" key="1">
    <citation type="submission" date="2018-08" db="EMBL/GenBank/DDBJ databases">
        <title>A genome reference for cultivated species of the human gut microbiota.</title>
        <authorList>
            <person name="Zou Y."/>
            <person name="Xue W."/>
            <person name="Luo G."/>
        </authorList>
    </citation>
    <scope>NUCLEOTIDE SEQUENCE [LARGE SCALE GENOMIC DNA]</scope>
    <source>
        <strain evidence="2 3">OF01-3</strain>
    </source>
</reference>
<dbReference type="Proteomes" id="UP000261011">
    <property type="component" value="Unassembled WGS sequence"/>
</dbReference>
<organism evidence="2 3">
    <name type="scientific">Anaerococcus nagyae</name>
    <dbReference type="NCBI Taxonomy" id="1755241"/>
    <lineage>
        <taxon>Bacteria</taxon>
        <taxon>Bacillati</taxon>
        <taxon>Bacillota</taxon>
        <taxon>Tissierellia</taxon>
        <taxon>Tissierellales</taxon>
        <taxon>Peptoniphilaceae</taxon>
        <taxon>Anaerococcus</taxon>
    </lineage>
</organism>
<sequence length="75" mass="8452">MKLKYNVKSQSLCANCASKIEEAIKELDEINDANLSFMTEKLKLEVNDDADVDHITELCNQIADKLEPGTYFVAK</sequence>
<keyword evidence="3" id="KW-1185">Reference proteome</keyword>
<dbReference type="InterPro" id="IPR006121">
    <property type="entry name" value="HMA_dom"/>
</dbReference>
<dbReference type="Pfam" id="PF00403">
    <property type="entry name" value="HMA"/>
    <property type="match status" value="1"/>
</dbReference>
<dbReference type="EMBL" id="QVEU01000001">
    <property type="protein sequence ID" value="RGB77925.1"/>
    <property type="molecule type" value="Genomic_DNA"/>
</dbReference>
<dbReference type="CDD" id="cd00371">
    <property type="entry name" value="HMA"/>
    <property type="match status" value="1"/>
</dbReference>
<feature type="domain" description="HMA" evidence="1">
    <location>
        <begin position="1"/>
        <end position="70"/>
    </location>
</feature>
<dbReference type="Gene3D" id="3.30.70.100">
    <property type="match status" value="1"/>
</dbReference>
<dbReference type="OrthoDB" id="7068874at2"/>
<dbReference type="GO" id="GO:0046872">
    <property type="term" value="F:metal ion binding"/>
    <property type="evidence" value="ECO:0007669"/>
    <property type="project" value="InterPro"/>
</dbReference>
<protein>
    <submittedName>
        <fullName evidence="2">Heavy-metal-associated domain-containing protein</fullName>
    </submittedName>
</protein>
<evidence type="ECO:0000313" key="3">
    <source>
        <dbReference type="Proteomes" id="UP000261011"/>
    </source>
</evidence>
<evidence type="ECO:0000259" key="1">
    <source>
        <dbReference type="PROSITE" id="PS50846"/>
    </source>
</evidence>
<dbReference type="SUPFAM" id="SSF55008">
    <property type="entry name" value="HMA, heavy metal-associated domain"/>
    <property type="match status" value="1"/>
</dbReference>
<evidence type="ECO:0000313" key="2">
    <source>
        <dbReference type="EMBL" id="RGB77925.1"/>
    </source>
</evidence>
<gene>
    <name evidence="2" type="ORF">DXA39_00275</name>
</gene>
<dbReference type="AlphaFoldDB" id="A0A3E2TKR3"/>
<dbReference type="PROSITE" id="PS50846">
    <property type="entry name" value="HMA_2"/>
    <property type="match status" value="1"/>
</dbReference>
<name>A0A3E2TKR3_9FIRM</name>
<comment type="caution">
    <text evidence="2">The sequence shown here is derived from an EMBL/GenBank/DDBJ whole genome shotgun (WGS) entry which is preliminary data.</text>
</comment>
<dbReference type="InterPro" id="IPR036163">
    <property type="entry name" value="HMA_dom_sf"/>
</dbReference>